<dbReference type="GO" id="GO:0008270">
    <property type="term" value="F:zinc ion binding"/>
    <property type="evidence" value="ECO:0007669"/>
    <property type="project" value="UniProtKB-KW"/>
</dbReference>
<dbReference type="SUPFAM" id="SSF57850">
    <property type="entry name" value="RING/U-box"/>
    <property type="match status" value="1"/>
</dbReference>
<dbReference type="PROSITE" id="PS51873">
    <property type="entry name" value="TRIAD"/>
    <property type="match status" value="1"/>
</dbReference>
<feature type="domain" description="RING-type" evidence="7">
    <location>
        <begin position="17"/>
        <end position="281"/>
    </location>
</feature>
<evidence type="ECO:0000256" key="1">
    <source>
        <dbReference type="ARBA" id="ARBA00022679"/>
    </source>
</evidence>
<dbReference type="InterPro" id="IPR044066">
    <property type="entry name" value="TRIAD_supradom"/>
</dbReference>
<dbReference type="GO" id="GO:0016567">
    <property type="term" value="P:protein ubiquitination"/>
    <property type="evidence" value="ECO:0007669"/>
    <property type="project" value="InterPro"/>
</dbReference>
<evidence type="ECO:0000313" key="8">
    <source>
        <dbReference type="EMBL" id="QHU06896.1"/>
    </source>
</evidence>
<name>A0A6C0JQ15_9ZZZZ</name>
<keyword evidence="2" id="KW-0479">Metal-binding</keyword>
<keyword evidence="3" id="KW-0677">Repeat</keyword>
<keyword evidence="1" id="KW-0808">Transferase</keyword>
<evidence type="ECO:0000256" key="6">
    <source>
        <dbReference type="ARBA" id="ARBA00022833"/>
    </source>
</evidence>
<keyword evidence="6" id="KW-0862">Zinc</keyword>
<proteinExistence type="predicted"/>
<keyword evidence="5" id="KW-0833">Ubl conjugation pathway</keyword>
<evidence type="ECO:0000259" key="7">
    <source>
        <dbReference type="PROSITE" id="PS51873"/>
    </source>
</evidence>
<dbReference type="PANTHER" id="PTHR11685">
    <property type="entry name" value="RBR FAMILY RING FINGER AND IBR DOMAIN-CONTAINING"/>
    <property type="match status" value="1"/>
</dbReference>
<dbReference type="AlphaFoldDB" id="A0A6C0JQ15"/>
<sequence>MTSTHESKNMSTSSKSAKVDCMICADEVSQRKMVECPFCKFEACGSCVDRFLMGIDDDRPRCMSNSCKKVWSYEFLASQTQPSFHNKRYRDRRATLLHEREKSLLPGTQNLVAAEKRREKNKKKISDIMDENAMYRELIKNNDEKIRRLRLPDGKVKEKKERTFTRACPIEDCRGFLSSHLKCGTCGGRACKDCHLPKPKDEEHKCDPDLVATVKLLANDTKPCPACATPIYKIQGCDQMYCTQCHTAFSWTRGTIERGVIHNPHFYEAQRAMNGGHAPRVRGDNLRCGGPPTIWEVNNKLTAGGVQFEFATNAHMLINHINMIELPRYPNMIGEVDNSALRLDYLMGRITEKQWIAKLKTKMKKQEKDGEFNMVLSMFTQTMSDLFGNITDGRPENIPNHIVAMTKLGEYTNKSLKKIGIRYGNVYPCITPDFKFWANTKTAGKPKKRISGWEREQQERRAMRAAAVVEQEFVESDDEFDY</sequence>
<evidence type="ECO:0000256" key="5">
    <source>
        <dbReference type="ARBA" id="ARBA00022786"/>
    </source>
</evidence>
<reference evidence="8" key="1">
    <citation type="journal article" date="2020" name="Nature">
        <title>Giant virus diversity and host interactions through global metagenomics.</title>
        <authorList>
            <person name="Schulz F."/>
            <person name="Roux S."/>
            <person name="Paez-Espino D."/>
            <person name="Jungbluth S."/>
            <person name="Walsh D.A."/>
            <person name="Denef V.J."/>
            <person name="McMahon K.D."/>
            <person name="Konstantinidis K.T."/>
            <person name="Eloe-Fadrosh E.A."/>
            <person name="Kyrpides N.C."/>
            <person name="Woyke T."/>
        </authorList>
    </citation>
    <scope>NUCLEOTIDE SEQUENCE</scope>
    <source>
        <strain evidence="8">GVMAG-S-1038524-41</strain>
    </source>
</reference>
<dbReference type="EMBL" id="MN740669">
    <property type="protein sequence ID" value="QHU06896.1"/>
    <property type="molecule type" value="Genomic_DNA"/>
</dbReference>
<organism evidence="8">
    <name type="scientific">viral metagenome</name>
    <dbReference type="NCBI Taxonomy" id="1070528"/>
    <lineage>
        <taxon>unclassified sequences</taxon>
        <taxon>metagenomes</taxon>
        <taxon>organismal metagenomes</taxon>
    </lineage>
</organism>
<dbReference type="Gene3D" id="1.20.120.1750">
    <property type="match status" value="1"/>
</dbReference>
<dbReference type="InterPro" id="IPR031127">
    <property type="entry name" value="E3_UB_ligase_RBR"/>
</dbReference>
<protein>
    <recommendedName>
        <fullName evidence="7">RING-type domain-containing protein</fullName>
    </recommendedName>
</protein>
<evidence type="ECO:0000256" key="2">
    <source>
        <dbReference type="ARBA" id="ARBA00022723"/>
    </source>
</evidence>
<accession>A0A6C0JQ15</accession>
<evidence type="ECO:0000256" key="3">
    <source>
        <dbReference type="ARBA" id="ARBA00022737"/>
    </source>
</evidence>
<dbReference type="GO" id="GO:0004842">
    <property type="term" value="F:ubiquitin-protein transferase activity"/>
    <property type="evidence" value="ECO:0007669"/>
    <property type="project" value="InterPro"/>
</dbReference>
<evidence type="ECO:0000256" key="4">
    <source>
        <dbReference type="ARBA" id="ARBA00022771"/>
    </source>
</evidence>
<keyword evidence="4" id="KW-0863">Zinc-finger</keyword>